<dbReference type="KEGG" id="vg:36842611"/>
<dbReference type="RefSeq" id="YP_009481901.1">
    <property type="nucleotide sequence ID" value="NC_037666.1"/>
</dbReference>
<dbReference type="InterPro" id="IPR036770">
    <property type="entry name" value="Ankyrin_rpt-contain_sf"/>
</dbReference>
<gene>
    <name evidence="1" type="ORF">pneo_cds_291</name>
</gene>
<accession>A0A2U7UBQ5</accession>
<reference evidence="1" key="1">
    <citation type="journal article" date="2018" name="Nat. Commun.">
        <title>Diversity and evolution of the emerging Pandoraviridae family.</title>
        <authorList>
            <person name="Legendre M."/>
            <person name="Fabre E."/>
            <person name="Poirot O."/>
            <person name="Jeudy S."/>
            <person name="Lartigue A."/>
            <person name="Alempic J.M."/>
            <person name="Beucher L."/>
            <person name="Philippe N."/>
            <person name="Bertaux L."/>
            <person name="Christo-Foroux E."/>
            <person name="Labadie K."/>
            <person name="Coute Y."/>
            <person name="Abergel C."/>
            <person name="Claverie J.M."/>
        </authorList>
    </citation>
    <scope>NUCLEOTIDE SEQUENCE [LARGE SCALE GENOMIC DNA]</scope>
    <source>
        <strain evidence="1">Neocaledonia</strain>
    </source>
</reference>
<dbReference type="InterPro" id="IPR002110">
    <property type="entry name" value="Ankyrin_rpt"/>
</dbReference>
<dbReference type="PROSITE" id="PS50088">
    <property type="entry name" value="ANK_REPEAT"/>
    <property type="match status" value="1"/>
</dbReference>
<dbReference type="SUPFAM" id="SSF48403">
    <property type="entry name" value="Ankyrin repeat"/>
    <property type="match status" value="1"/>
</dbReference>
<dbReference type="GeneID" id="36842611"/>
<dbReference type="EMBL" id="MG011690">
    <property type="protein sequence ID" value="AVK75898.1"/>
    <property type="molecule type" value="Genomic_DNA"/>
</dbReference>
<dbReference type="Pfam" id="PF00023">
    <property type="entry name" value="Ank"/>
    <property type="match status" value="1"/>
</dbReference>
<sequence>MDSLVGRLYEEAKRGRWDLVLQRIEADSALAAKAAAYVRPASGWTFLHQAAFWGHDKACRMLLAAGASAAVVCHAGTRPDQAARRRKHDDLATWLCGLADEAPRTQRAHDGRRATTATTNLGAIVRSACSDGMNRLRRLSKSTHASAASTRAPIDDTPGTVAACSGRYAEAIEMCAATRMDVVYGGGVVHVPQGARYYVDTTGGVLVGWHGTFDPPLGMDGLPLV</sequence>
<evidence type="ECO:0000313" key="1">
    <source>
        <dbReference type="EMBL" id="AVK75898.1"/>
    </source>
</evidence>
<organism evidence="1">
    <name type="scientific">Pandoravirus neocaledonia</name>
    <dbReference type="NCBI Taxonomy" id="2107708"/>
    <lineage>
        <taxon>Viruses</taxon>
        <taxon>Pandoravirus</taxon>
    </lineage>
</organism>
<name>A0A2U7UBQ5_9VIRU</name>
<dbReference type="Gene3D" id="1.25.40.20">
    <property type="entry name" value="Ankyrin repeat-containing domain"/>
    <property type="match status" value="1"/>
</dbReference>
<protein>
    <submittedName>
        <fullName evidence="1">Ankyrin repeat domain containing protein</fullName>
    </submittedName>
</protein>
<dbReference type="Proteomes" id="UP000249287">
    <property type="component" value="Segment"/>
</dbReference>
<proteinExistence type="predicted"/>